<accession>A0A1E2V856</accession>
<dbReference type="InterPro" id="IPR024078">
    <property type="entry name" value="LmbE-like_dom_sf"/>
</dbReference>
<dbReference type="STRING" id="197479.BFW38_06215"/>
<dbReference type="SUPFAM" id="SSF102588">
    <property type="entry name" value="LmbE-like"/>
    <property type="match status" value="1"/>
</dbReference>
<sequence length="441" mass="50004">MVSKDYQYALKPDNELALTLESCGQDQWQLPVLGPSFVGDQSGDTWLLQLTYQSTHKKKLGEISIVSEGKEKGAEGTQYFEANQQGVRYLNLTGLSLDRPVRLHTEYCEITSDVRLLGFKSPDFSDGPILILAPHADDAELAAYGFYRHWSAQTWIVTINAGQSLPKLDRQYIRRLDDQLSDAAIHKAQIRAWNSVTTPLLAGVDQQRLINLGYFDLTTPLLYQRPDEAQTNAQAPDLSPQVARRWNPLALPSDDQNISSGAALIDDLAYLLEHIKPSTVLVTEPEIDPHAEHQMTAHALALAMKKSQHRVERVLMYVNHLHQTKAFPYGPEHARTALPPWFDPDSVLGAYQCYSFGLSGSVQKEKIMAFDTMHDLRSKPRWEKTFKQWWSRKVKKSGYRFYADHAYFQTHIKADEVFTWVNAQHFSECLTRSQGASLLSS</sequence>
<dbReference type="AlphaFoldDB" id="A0A1E2V856"/>
<reference evidence="1 2" key="1">
    <citation type="submission" date="2016-08" db="EMBL/GenBank/DDBJ databases">
        <authorList>
            <person name="Seilhamer J.J."/>
        </authorList>
    </citation>
    <scope>NUCLEOTIDE SEQUENCE [LARGE SCALE GENOMIC DNA]</scope>
    <source>
        <strain evidence="1 2">PH27A</strain>
    </source>
</reference>
<evidence type="ECO:0000313" key="2">
    <source>
        <dbReference type="Proteomes" id="UP000094291"/>
    </source>
</evidence>
<comment type="caution">
    <text evidence="1">The sequence shown here is derived from an EMBL/GenBank/DDBJ whole genome shotgun (WGS) entry which is preliminary data.</text>
</comment>
<evidence type="ECO:0000313" key="1">
    <source>
        <dbReference type="EMBL" id="ODC03198.1"/>
    </source>
</evidence>
<name>A0A1E2V856_9GAMM</name>
<protein>
    <recommendedName>
        <fullName evidence="3">GlcNAc-PI de-N-acetylase</fullName>
    </recommendedName>
</protein>
<dbReference type="Gene3D" id="3.40.50.10320">
    <property type="entry name" value="LmbE-like"/>
    <property type="match status" value="1"/>
</dbReference>
<evidence type="ECO:0008006" key="3">
    <source>
        <dbReference type="Google" id="ProtNLM"/>
    </source>
</evidence>
<dbReference type="OrthoDB" id="7007936at2"/>
<dbReference type="Proteomes" id="UP000094291">
    <property type="component" value="Unassembled WGS sequence"/>
</dbReference>
<keyword evidence="2" id="KW-1185">Reference proteome</keyword>
<dbReference type="EMBL" id="MDTQ01000001">
    <property type="protein sequence ID" value="ODC03198.1"/>
    <property type="molecule type" value="Genomic_DNA"/>
</dbReference>
<organism evidence="1 2">
    <name type="scientific">Terasakiispira papahanaumokuakeensis</name>
    <dbReference type="NCBI Taxonomy" id="197479"/>
    <lineage>
        <taxon>Bacteria</taxon>
        <taxon>Pseudomonadati</taxon>
        <taxon>Pseudomonadota</taxon>
        <taxon>Gammaproteobacteria</taxon>
        <taxon>Oceanospirillales</taxon>
        <taxon>Terasakiispira</taxon>
    </lineage>
</organism>
<dbReference type="RefSeq" id="WP_068997614.1">
    <property type="nucleotide sequence ID" value="NZ_MDTQ01000001.1"/>
</dbReference>
<gene>
    <name evidence="1" type="ORF">BFW38_06215</name>
</gene>
<proteinExistence type="predicted"/>